<dbReference type="SUPFAM" id="SSF53756">
    <property type="entry name" value="UDP-Glycosyltransferase/glycogen phosphorylase"/>
    <property type="match status" value="1"/>
</dbReference>
<evidence type="ECO:0000313" key="5">
    <source>
        <dbReference type="RefSeq" id="XP_027361051.1"/>
    </source>
</evidence>
<evidence type="ECO:0000256" key="1">
    <source>
        <dbReference type="ARBA" id="ARBA00009995"/>
    </source>
</evidence>
<dbReference type="KEGG" id="aprc:113869104"/>
<keyword evidence="2" id="KW-0328">Glycosyltransferase</keyword>
<dbReference type="Proteomes" id="UP000694853">
    <property type="component" value="Unplaced"/>
</dbReference>
<keyword evidence="4" id="KW-1185">Reference proteome</keyword>
<dbReference type="OrthoDB" id="5835829at2759"/>
<dbReference type="GO" id="GO:0035251">
    <property type="term" value="F:UDP-glucosyltransferase activity"/>
    <property type="evidence" value="ECO:0007669"/>
    <property type="project" value="InterPro"/>
</dbReference>
<dbReference type="Pfam" id="PF00201">
    <property type="entry name" value="UDPGT"/>
    <property type="match status" value="1"/>
</dbReference>
<evidence type="ECO:0000256" key="2">
    <source>
        <dbReference type="ARBA" id="ARBA00022676"/>
    </source>
</evidence>
<dbReference type="SMR" id="A0A8B8LXE2"/>
<dbReference type="AlphaFoldDB" id="A0A8B8LXE2"/>
<dbReference type="PANTHER" id="PTHR48048">
    <property type="entry name" value="GLYCOSYLTRANSFERASE"/>
    <property type="match status" value="1"/>
</dbReference>
<organism evidence="4 5">
    <name type="scientific">Abrus precatorius</name>
    <name type="common">Indian licorice</name>
    <name type="synonym">Glycine abrus</name>
    <dbReference type="NCBI Taxonomy" id="3816"/>
    <lineage>
        <taxon>Eukaryota</taxon>
        <taxon>Viridiplantae</taxon>
        <taxon>Streptophyta</taxon>
        <taxon>Embryophyta</taxon>
        <taxon>Tracheophyta</taxon>
        <taxon>Spermatophyta</taxon>
        <taxon>Magnoliopsida</taxon>
        <taxon>eudicotyledons</taxon>
        <taxon>Gunneridae</taxon>
        <taxon>Pentapetalae</taxon>
        <taxon>rosids</taxon>
        <taxon>fabids</taxon>
        <taxon>Fabales</taxon>
        <taxon>Fabaceae</taxon>
        <taxon>Papilionoideae</taxon>
        <taxon>50 kb inversion clade</taxon>
        <taxon>NPAAA clade</taxon>
        <taxon>indigoferoid/millettioid clade</taxon>
        <taxon>Abreae</taxon>
        <taxon>Abrus</taxon>
    </lineage>
</organism>
<dbReference type="GeneID" id="113869104"/>
<dbReference type="InterPro" id="IPR002213">
    <property type="entry name" value="UDP_glucos_trans"/>
</dbReference>
<dbReference type="FunFam" id="3.40.50.2000:FF:000056">
    <property type="entry name" value="Glycosyltransferase"/>
    <property type="match status" value="1"/>
</dbReference>
<dbReference type="RefSeq" id="XP_027361051.1">
    <property type="nucleotide sequence ID" value="XM_027505250.1"/>
</dbReference>
<comment type="similarity">
    <text evidence="1">Belongs to the UDP-glycosyltransferase family.</text>
</comment>
<sequence>MSLAPVHVALLPSAGMGHLTPFLRLGAMLLHHNCHVTLVTPQPTVSKAESELISRFLSAFPQVNQLKFHLLPFDGDTSVNDPFYIQFATVRNSSHLLPPLLASVSPPLSAFIYDMTLITPLLPIVQTLAVPHYILVTSSAAMFSLSSYFPTVASSGVVDDVVEIPGVLTLPRTLIPHFLLIPNHPFGKIFIEDGPKVTKTHGVFINSFEGVEAQSLEALNGGKVVKNLPPVHAVGPFVPFEFEKLAQREAPIYSWLDDQPSGSVVYVSFGSRIAVGREQMREIGDGLVRSGCRFLWVVKDKKVDREEEEGLEGVLGFELVERMKEKGLVVKEWVEQGKILEHKAVRWFVSHCGWNSVIEAAWYGVPIMGWPQIGDQKVNAEVVSKGGWGMWKKEWGWEGERLVKGEEVGEAIKELMSDESLVIKAEQVKEAARKAISVGGGCQVTLQTLTQEWKKNGKNI</sequence>
<keyword evidence="3" id="KW-0808">Transferase</keyword>
<name>A0A8B8LXE2_ABRPR</name>
<proteinExistence type="inferred from homology"/>
<reference evidence="5" key="2">
    <citation type="submission" date="2025-08" db="UniProtKB">
        <authorList>
            <consortium name="RefSeq"/>
        </authorList>
    </citation>
    <scope>IDENTIFICATION</scope>
    <source>
        <tissue evidence="5">Young leaves</tissue>
    </source>
</reference>
<dbReference type="CDD" id="cd03784">
    <property type="entry name" value="GT1_Gtf-like"/>
    <property type="match status" value="1"/>
</dbReference>
<protein>
    <submittedName>
        <fullName evidence="5">UDP-glycosyltransferase 13-like</fullName>
    </submittedName>
</protein>
<dbReference type="Gene3D" id="3.40.50.2000">
    <property type="entry name" value="Glycogen Phosphorylase B"/>
    <property type="match status" value="2"/>
</dbReference>
<dbReference type="PANTHER" id="PTHR48048:SF76">
    <property type="entry name" value="UDP-GLYCOSYLTRANSFERASE 708D1-LIKE"/>
    <property type="match status" value="1"/>
</dbReference>
<evidence type="ECO:0000313" key="4">
    <source>
        <dbReference type="Proteomes" id="UP000694853"/>
    </source>
</evidence>
<gene>
    <name evidence="5" type="primary">LOC113869104</name>
</gene>
<reference evidence="4" key="1">
    <citation type="journal article" date="2019" name="Toxins">
        <title>Detection of Abrin-Like and Prepropulchellin-Like Toxin Genes and Transcripts Using Whole Genome Sequencing and Full-Length Transcript Sequencing of Abrus precatorius.</title>
        <authorList>
            <person name="Hovde B.T."/>
            <person name="Daligault H.E."/>
            <person name="Hanschen E.R."/>
            <person name="Kunde Y.A."/>
            <person name="Johnson M.B."/>
            <person name="Starkenburg S.R."/>
            <person name="Johnson S.L."/>
        </authorList>
    </citation>
    <scope>NUCLEOTIDE SEQUENCE [LARGE SCALE GENOMIC DNA]</scope>
</reference>
<dbReference type="InterPro" id="IPR050481">
    <property type="entry name" value="UDP-glycosyltransf_plant"/>
</dbReference>
<accession>A0A8B8LXE2</accession>
<evidence type="ECO:0000256" key="3">
    <source>
        <dbReference type="ARBA" id="ARBA00022679"/>
    </source>
</evidence>